<dbReference type="RefSeq" id="XP_059602437.1">
    <property type="nucleotide sequence ID" value="XM_059744457.1"/>
</dbReference>
<reference evidence="1" key="2">
    <citation type="submission" date="2025-08" db="UniProtKB">
        <authorList>
            <consortium name="RefSeq"/>
        </authorList>
    </citation>
    <scope>IDENTIFICATION</scope>
</reference>
<dbReference type="GeneID" id="84593089"/>
<name>A0AAJ8E0F8_ASPNG</name>
<protein>
    <submittedName>
        <fullName evidence="1">Uncharacterized protein</fullName>
    </submittedName>
</protein>
<reference evidence="1" key="1">
    <citation type="submission" date="2025-02" db="EMBL/GenBank/DDBJ databases">
        <authorList>
            <consortium name="NCBI Genome Project"/>
        </authorList>
    </citation>
    <scope>NUCLEOTIDE SEQUENCE</scope>
</reference>
<dbReference type="KEGG" id="ang:An15g01040"/>
<evidence type="ECO:0000313" key="1">
    <source>
        <dbReference type="RefSeq" id="XP_059602437.1"/>
    </source>
</evidence>
<accession>A0AAJ8E0F8</accession>
<organism evidence="1">
    <name type="scientific">Aspergillus niger</name>
    <dbReference type="NCBI Taxonomy" id="5061"/>
    <lineage>
        <taxon>Eukaryota</taxon>
        <taxon>Fungi</taxon>
        <taxon>Dikarya</taxon>
        <taxon>Ascomycota</taxon>
        <taxon>Pezizomycotina</taxon>
        <taxon>Eurotiomycetes</taxon>
        <taxon>Eurotiomycetidae</taxon>
        <taxon>Eurotiales</taxon>
        <taxon>Aspergillaceae</taxon>
        <taxon>Aspergillus</taxon>
        <taxon>Aspergillus subgen. Circumdati</taxon>
    </lineage>
</organism>
<sequence>MAQHIPSSKGILILSFPELVCSELFYLLYSRTLRESVAKQIPARAQHRTALSHIPHAYLPNIAGCHQPSCQVCLCGENDKKEKEVKYRVKKRRNMEWKVKEEPCSFYPWGKKENGSTVSPCTPYYVHSKRRCDLISWVDDGSIGLGIHTGNATRSTHLYLIYLGRSRRPIPSKPTVTS</sequence>
<gene>
    <name evidence="1" type="ORF">An15g01040</name>
</gene>
<proteinExistence type="predicted"/>
<dbReference type="VEuPathDB" id="FungiDB:An15g01040"/>
<dbReference type="AlphaFoldDB" id="A0AAJ8E0F8"/>